<dbReference type="InterPro" id="IPR021683">
    <property type="entry name" value="DUF3267"/>
</dbReference>
<accession>A0A923LIU5</accession>
<keyword evidence="1" id="KW-1133">Transmembrane helix</keyword>
<keyword evidence="1" id="KW-0812">Transmembrane</keyword>
<sequence length="203" mass="23360">MKKKLSPAKKRIIENYERQRTEFIERGYQEKSEVISIVRANVMVLVAALPLIIIGRFIWEIFNRGDWWIGGWNVPLLWLLVIFSMAIHEVLHGAGWCMGAKEKWKSMYIGVMWELLTPYCHCKEPLQPGKYLLGCLFPGVILGAGIYIASIITGNAMLLWLSMINILGAGGDIWIAWRVRKYRTGYVLDHPTECGFLIFQKQD</sequence>
<evidence type="ECO:0000256" key="1">
    <source>
        <dbReference type="SAM" id="Phobius"/>
    </source>
</evidence>
<feature type="transmembrane region" description="Helical" evidence="1">
    <location>
        <begin position="78"/>
        <end position="98"/>
    </location>
</feature>
<proteinExistence type="predicted"/>
<organism evidence="2 3">
    <name type="scientific">Mediterraneibacter hominis</name>
    <dbReference type="NCBI Taxonomy" id="2763054"/>
    <lineage>
        <taxon>Bacteria</taxon>
        <taxon>Bacillati</taxon>
        <taxon>Bacillota</taxon>
        <taxon>Clostridia</taxon>
        <taxon>Lachnospirales</taxon>
        <taxon>Lachnospiraceae</taxon>
        <taxon>Mediterraneibacter</taxon>
    </lineage>
</organism>
<dbReference type="RefSeq" id="WP_186875486.1">
    <property type="nucleotide sequence ID" value="NZ_JACOPF010000001.1"/>
</dbReference>
<evidence type="ECO:0000313" key="3">
    <source>
        <dbReference type="Proteomes" id="UP000652477"/>
    </source>
</evidence>
<keyword evidence="3" id="KW-1185">Reference proteome</keyword>
<gene>
    <name evidence="2" type="ORF">H8S37_08190</name>
</gene>
<comment type="caution">
    <text evidence="2">The sequence shown here is derived from an EMBL/GenBank/DDBJ whole genome shotgun (WGS) entry which is preliminary data.</text>
</comment>
<dbReference type="Pfam" id="PF11667">
    <property type="entry name" value="DUF3267"/>
    <property type="match status" value="1"/>
</dbReference>
<protein>
    <submittedName>
        <fullName evidence="2">DUF3267 domain-containing protein</fullName>
    </submittedName>
</protein>
<dbReference type="AlphaFoldDB" id="A0A923LIU5"/>
<evidence type="ECO:0000313" key="2">
    <source>
        <dbReference type="EMBL" id="MBC5688902.1"/>
    </source>
</evidence>
<dbReference type="Proteomes" id="UP000652477">
    <property type="component" value="Unassembled WGS sequence"/>
</dbReference>
<feature type="transmembrane region" description="Helical" evidence="1">
    <location>
        <begin position="36"/>
        <end position="58"/>
    </location>
</feature>
<feature type="transmembrane region" description="Helical" evidence="1">
    <location>
        <begin position="158"/>
        <end position="177"/>
    </location>
</feature>
<reference evidence="2" key="1">
    <citation type="submission" date="2020-08" db="EMBL/GenBank/DDBJ databases">
        <title>Genome public.</title>
        <authorList>
            <person name="Liu C."/>
            <person name="Sun Q."/>
        </authorList>
    </citation>
    <scope>NUCLEOTIDE SEQUENCE</scope>
    <source>
        <strain evidence="2">NSJ-55</strain>
    </source>
</reference>
<feature type="transmembrane region" description="Helical" evidence="1">
    <location>
        <begin position="131"/>
        <end position="152"/>
    </location>
</feature>
<dbReference type="EMBL" id="JACOPF010000001">
    <property type="protein sequence ID" value="MBC5688902.1"/>
    <property type="molecule type" value="Genomic_DNA"/>
</dbReference>
<keyword evidence="1" id="KW-0472">Membrane</keyword>
<name>A0A923LIU5_9FIRM</name>